<organism evidence="2 3">
    <name type="scientific">Tetrahymena thermophila (strain SB210)</name>
    <dbReference type="NCBI Taxonomy" id="312017"/>
    <lineage>
        <taxon>Eukaryota</taxon>
        <taxon>Sar</taxon>
        <taxon>Alveolata</taxon>
        <taxon>Ciliophora</taxon>
        <taxon>Intramacronucleata</taxon>
        <taxon>Oligohymenophorea</taxon>
        <taxon>Hymenostomatida</taxon>
        <taxon>Tetrahymenina</taxon>
        <taxon>Tetrahymenidae</taxon>
        <taxon>Tetrahymena</taxon>
    </lineage>
</organism>
<evidence type="ECO:0000256" key="1">
    <source>
        <dbReference type="SAM" id="MobiDB-lite"/>
    </source>
</evidence>
<evidence type="ECO:0000313" key="3">
    <source>
        <dbReference type="Proteomes" id="UP000009168"/>
    </source>
</evidence>
<feature type="region of interest" description="Disordered" evidence="1">
    <location>
        <begin position="526"/>
        <end position="556"/>
    </location>
</feature>
<dbReference type="Proteomes" id="UP000009168">
    <property type="component" value="Unassembled WGS sequence"/>
</dbReference>
<dbReference type="GeneID" id="7845452"/>
<accession>I7LXP7</accession>
<dbReference type="EMBL" id="GG662407">
    <property type="protein sequence ID" value="EAS05105.2"/>
    <property type="molecule type" value="Genomic_DNA"/>
</dbReference>
<gene>
    <name evidence="2" type="ORF">TTHERM_00762920</name>
</gene>
<dbReference type="RefSeq" id="XP_001025350.2">
    <property type="nucleotide sequence ID" value="XM_001025350.2"/>
</dbReference>
<feature type="region of interest" description="Disordered" evidence="1">
    <location>
        <begin position="472"/>
        <end position="505"/>
    </location>
</feature>
<feature type="compositionally biased region" description="Low complexity" evidence="1">
    <location>
        <begin position="545"/>
        <end position="556"/>
    </location>
</feature>
<keyword evidence="3" id="KW-1185">Reference proteome</keyword>
<protein>
    <submittedName>
        <fullName evidence="2">Uncharacterized protein</fullName>
    </submittedName>
</protein>
<name>I7LXP7_TETTS</name>
<feature type="compositionally biased region" description="Basic and acidic residues" evidence="1">
    <location>
        <begin position="481"/>
        <end position="503"/>
    </location>
</feature>
<evidence type="ECO:0000313" key="2">
    <source>
        <dbReference type="EMBL" id="EAS05105.2"/>
    </source>
</evidence>
<dbReference type="InParanoid" id="I7LXP7"/>
<dbReference type="AlphaFoldDB" id="I7LXP7"/>
<proteinExistence type="predicted"/>
<sequence length="834" mass="97085">MEDEEFINPNFIVTQKINQIGKVLNELKEKQSDLLINNLTNSQNASDYVKLELIKQQADQDVRNFSQQIQIIQEENKDRVLFIRKPISSFNYQPENEKKYKQPTIQCQVQKLENTYKDLYFGSDLISECLKEEQESLPLTKRRSNGSVLIQKDANSYEYVYTNYQTNCLQGVQFNLNRNLLSNHYSIDITNQIEYNPLKKSSAILGLNKILIDENEYLQVRSIYNLHFLKMNDKKKLSFKGVESNFFQDFDGNSKELLDSAQSTFFEEELYVLAEGNSLFKTTDLGKTNQHFHLKNLKSNIESIDTSYHPSILYLQMTDCIGQFDFRQNNPRIIHQVPTKKVPLHRIYALKNLEENYFMVSTTQHFKIYDIRCTNYPVFSVMHGSDECPPTIINIYPNKNDNLEDNSEEDDAVETLLMQDGSMRLSKQRGTEKIIVSYSPYKKSDITYMRWNKGSTLLESLYEKKSQAYDQQNLYTPKNSQKRDLQKNNYFKDEKSQYSDDNNKYMFSQSKGSDFNFQYLSQKERKGYDNSYSNNDESLGSYKESSGINIKDNNNDSISEEGNKNLQKHHILGRENKGERLCFSQEVKNLFQPKSILASSQISDTLKIRGVSIAFFDDQEKFICIQNDSKGGVQTQIFSKRSDDSPLTSTFVPIKAKSSQTSSLVDISKSDPQLNSISDLQVMKLFELPDISDNYSTKGDLITEPVRLSKQKKKQVNMYPYFNFLQDQVKTIKEQNVEEINRFINIQKEKKQKFQQQQSAKSGIETLVNSQLSAINVAETVSNDQIKETIMEQNNLLSVYHDKYSYPEFRKNMKYNTKNVITNKIIEVLGDYWD</sequence>
<reference evidence="3" key="1">
    <citation type="journal article" date="2006" name="PLoS Biol.">
        <title>Macronuclear genome sequence of the ciliate Tetrahymena thermophila, a model eukaryote.</title>
        <authorList>
            <person name="Eisen J.A."/>
            <person name="Coyne R.S."/>
            <person name="Wu M."/>
            <person name="Wu D."/>
            <person name="Thiagarajan M."/>
            <person name="Wortman J.R."/>
            <person name="Badger J.H."/>
            <person name="Ren Q."/>
            <person name="Amedeo P."/>
            <person name="Jones K.M."/>
            <person name="Tallon L.J."/>
            <person name="Delcher A.L."/>
            <person name="Salzberg S.L."/>
            <person name="Silva J.C."/>
            <person name="Haas B.J."/>
            <person name="Majoros W.H."/>
            <person name="Farzad M."/>
            <person name="Carlton J.M."/>
            <person name="Smith R.K. Jr."/>
            <person name="Garg J."/>
            <person name="Pearlman R.E."/>
            <person name="Karrer K.M."/>
            <person name="Sun L."/>
            <person name="Manning G."/>
            <person name="Elde N.C."/>
            <person name="Turkewitz A.P."/>
            <person name="Asai D.J."/>
            <person name="Wilkes D.E."/>
            <person name="Wang Y."/>
            <person name="Cai H."/>
            <person name="Collins K."/>
            <person name="Stewart B.A."/>
            <person name="Lee S.R."/>
            <person name="Wilamowska K."/>
            <person name="Weinberg Z."/>
            <person name="Ruzzo W.L."/>
            <person name="Wloga D."/>
            <person name="Gaertig J."/>
            <person name="Frankel J."/>
            <person name="Tsao C.-C."/>
            <person name="Gorovsky M.A."/>
            <person name="Keeling P.J."/>
            <person name="Waller R.F."/>
            <person name="Patron N.J."/>
            <person name="Cherry J.M."/>
            <person name="Stover N.A."/>
            <person name="Krieger C.J."/>
            <person name="del Toro C."/>
            <person name="Ryder H.F."/>
            <person name="Williamson S.C."/>
            <person name="Barbeau R.A."/>
            <person name="Hamilton E.P."/>
            <person name="Orias E."/>
        </authorList>
    </citation>
    <scope>NUCLEOTIDE SEQUENCE [LARGE SCALE GENOMIC DNA]</scope>
    <source>
        <strain evidence="3">SB210</strain>
    </source>
</reference>
<dbReference type="KEGG" id="tet:TTHERM_00762920"/>